<feature type="domain" description="Copper type II ascorbate-dependent monooxygenase C-terminal" evidence="4">
    <location>
        <begin position="285"/>
        <end position="385"/>
    </location>
</feature>
<dbReference type="InterPro" id="IPR014784">
    <property type="entry name" value="Cu2_ascorb_mOase-like_C"/>
</dbReference>
<organism evidence="5 6">
    <name type="scientific">Nonomuraea indica</name>
    <dbReference type="NCBI Taxonomy" id="1581193"/>
    <lineage>
        <taxon>Bacteria</taxon>
        <taxon>Bacillati</taxon>
        <taxon>Actinomycetota</taxon>
        <taxon>Actinomycetes</taxon>
        <taxon>Streptosporangiales</taxon>
        <taxon>Streptosporangiaceae</taxon>
        <taxon>Nonomuraea</taxon>
    </lineage>
</organism>
<dbReference type="Proteomes" id="UP001612928">
    <property type="component" value="Unassembled WGS sequence"/>
</dbReference>
<keyword evidence="5" id="KW-0503">Monooxygenase</keyword>
<evidence type="ECO:0000256" key="2">
    <source>
        <dbReference type="SAM" id="MobiDB-lite"/>
    </source>
</evidence>
<dbReference type="InterPro" id="IPR036939">
    <property type="entry name" value="Cu2_ascorb_mOase_N_sf"/>
</dbReference>
<dbReference type="PANTHER" id="PTHR10157">
    <property type="entry name" value="DOPAMINE BETA HYDROXYLASE RELATED"/>
    <property type="match status" value="1"/>
</dbReference>
<keyword evidence="6" id="KW-1185">Reference proteome</keyword>
<dbReference type="InterPro" id="IPR008977">
    <property type="entry name" value="PHM/PNGase_F_dom_sf"/>
</dbReference>
<keyword evidence="1" id="KW-1015">Disulfide bond</keyword>
<evidence type="ECO:0000259" key="4">
    <source>
        <dbReference type="Pfam" id="PF03712"/>
    </source>
</evidence>
<dbReference type="PANTHER" id="PTHR10157:SF23">
    <property type="entry name" value="MOXD1 HOMOLOG 1"/>
    <property type="match status" value="1"/>
</dbReference>
<evidence type="ECO:0000256" key="1">
    <source>
        <dbReference type="ARBA" id="ARBA00023157"/>
    </source>
</evidence>
<evidence type="ECO:0000313" key="6">
    <source>
        <dbReference type="Proteomes" id="UP001612928"/>
    </source>
</evidence>
<dbReference type="Gene3D" id="2.60.120.310">
    <property type="entry name" value="Copper type II, ascorbate-dependent monooxygenase, N-terminal domain"/>
    <property type="match status" value="1"/>
</dbReference>
<dbReference type="EMBL" id="JBITMB010000003">
    <property type="protein sequence ID" value="MFI7441464.1"/>
    <property type="molecule type" value="Genomic_DNA"/>
</dbReference>
<gene>
    <name evidence="5" type="ORF">ACIBP5_16020</name>
</gene>
<dbReference type="GO" id="GO:0004497">
    <property type="term" value="F:monooxygenase activity"/>
    <property type="evidence" value="ECO:0007669"/>
    <property type="project" value="UniProtKB-KW"/>
</dbReference>
<accession>A0ABW8A3Z3</accession>
<dbReference type="RefSeq" id="WP_397021338.1">
    <property type="nucleotide sequence ID" value="NZ_JBITMB010000003.1"/>
</dbReference>
<feature type="region of interest" description="Disordered" evidence="2">
    <location>
        <begin position="31"/>
        <end position="52"/>
    </location>
</feature>
<evidence type="ECO:0000313" key="5">
    <source>
        <dbReference type="EMBL" id="MFI7441464.1"/>
    </source>
</evidence>
<comment type="caution">
    <text evidence="5">The sequence shown here is derived from an EMBL/GenBank/DDBJ whole genome shotgun (WGS) entry which is preliminary data.</text>
</comment>
<protein>
    <submittedName>
        <fullName evidence="5">Monooxygenase</fullName>
    </submittedName>
</protein>
<feature type="compositionally biased region" description="Low complexity" evidence="2">
    <location>
        <begin position="31"/>
        <end position="41"/>
    </location>
</feature>
<name>A0ABW8A3Z3_9ACTN</name>
<dbReference type="Gene3D" id="2.60.120.230">
    <property type="match status" value="1"/>
</dbReference>
<keyword evidence="3" id="KW-0732">Signal</keyword>
<dbReference type="Pfam" id="PF03712">
    <property type="entry name" value="Cu2_monoox_C"/>
    <property type="match status" value="1"/>
</dbReference>
<dbReference type="InterPro" id="IPR024548">
    <property type="entry name" value="Cu2_monoox_C"/>
</dbReference>
<sequence>MRKQLKHRRRIALSACSVAVAVGLTACAPDSADSGADAPHPGHGASSPVASEPLRAGERFLNLTMPESYTPAAPNGGTDDYRCLLIDPGVTKPMFLTGALFQPQNAKLVHHAVVQVVAPEAEEQARAKDAETPGPGWTCFGDTGLGPAAGTYASAWTPNGTESVLRQDVGFPVKPGSLIVVQAHYNLLATDGRTGETDRSSVRLRLTDGTSATRPLRTLPLQAPIELPCAEGESGALCDRATSVADVTKRFGDRVGGIAQQLLKLCGDGKPVPGDTQRCDHPVRQPMTVYAALGHMHMLGRSIKVELNPGTAQAQTLLDVPEFDFDHQKTLPLPTPVEVKPGDTLRVTCTHDAGLRRRLPALSKLPPRYVVWGDGSSDEMCTGFMITSATAGS</sequence>
<evidence type="ECO:0000256" key="3">
    <source>
        <dbReference type="SAM" id="SignalP"/>
    </source>
</evidence>
<proteinExistence type="predicted"/>
<dbReference type="PROSITE" id="PS51257">
    <property type="entry name" value="PROKAR_LIPOPROTEIN"/>
    <property type="match status" value="1"/>
</dbReference>
<dbReference type="InterPro" id="IPR000945">
    <property type="entry name" value="DBH-like"/>
</dbReference>
<feature type="chain" id="PRO_5047385235" evidence="3">
    <location>
        <begin position="29"/>
        <end position="393"/>
    </location>
</feature>
<feature type="signal peptide" evidence="3">
    <location>
        <begin position="1"/>
        <end position="28"/>
    </location>
</feature>
<reference evidence="5 6" key="1">
    <citation type="submission" date="2024-10" db="EMBL/GenBank/DDBJ databases">
        <title>The Natural Products Discovery Center: Release of the First 8490 Sequenced Strains for Exploring Actinobacteria Biosynthetic Diversity.</title>
        <authorList>
            <person name="Kalkreuter E."/>
            <person name="Kautsar S.A."/>
            <person name="Yang D."/>
            <person name="Bader C.D."/>
            <person name="Teijaro C.N."/>
            <person name="Fluegel L."/>
            <person name="Davis C.M."/>
            <person name="Simpson J.R."/>
            <person name="Lauterbach L."/>
            <person name="Steele A.D."/>
            <person name="Gui C."/>
            <person name="Meng S."/>
            <person name="Li G."/>
            <person name="Viehrig K."/>
            <person name="Ye F."/>
            <person name="Su P."/>
            <person name="Kiefer A.F."/>
            <person name="Nichols A."/>
            <person name="Cepeda A.J."/>
            <person name="Yan W."/>
            <person name="Fan B."/>
            <person name="Jiang Y."/>
            <person name="Adhikari A."/>
            <person name="Zheng C.-J."/>
            <person name="Schuster L."/>
            <person name="Cowan T.M."/>
            <person name="Smanski M.J."/>
            <person name="Chevrette M.G."/>
            <person name="De Carvalho L.P.S."/>
            <person name="Shen B."/>
        </authorList>
    </citation>
    <scope>NUCLEOTIDE SEQUENCE [LARGE SCALE GENOMIC DNA]</scope>
    <source>
        <strain evidence="5 6">NPDC049503</strain>
    </source>
</reference>
<keyword evidence="5" id="KW-0560">Oxidoreductase</keyword>
<dbReference type="SUPFAM" id="SSF49742">
    <property type="entry name" value="PHM/PNGase F"/>
    <property type="match status" value="2"/>
</dbReference>